<keyword evidence="1" id="KW-0479">Metal-binding</keyword>
<proteinExistence type="inferred from homology"/>
<dbReference type="Pfam" id="PF01938">
    <property type="entry name" value="TRAM"/>
    <property type="match status" value="1"/>
</dbReference>
<dbReference type="Pfam" id="PF05958">
    <property type="entry name" value="tRNA_U5-meth_tr"/>
    <property type="match status" value="1"/>
</dbReference>
<dbReference type="InterPro" id="IPR010280">
    <property type="entry name" value="U5_MeTrfase_fam"/>
</dbReference>
<dbReference type="EMBL" id="VHSH01000002">
    <property type="protein sequence ID" value="TQV81999.1"/>
    <property type="molecule type" value="Genomic_DNA"/>
</dbReference>
<gene>
    <name evidence="9" type="ORF">FKG95_07135</name>
</gene>
<evidence type="ECO:0000256" key="3">
    <source>
        <dbReference type="ARBA" id="ARBA00022679"/>
    </source>
</evidence>
<comment type="caution">
    <text evidence="9">The sequence shown here is derived from an EMBL/GenBank/DDBJ whole genome shotgun (WGS) entry which is preliminary data.</text>
</comment>
<feature type="domain" description="TRAM" evidence="8">
    <location>
        <begin position="6"/>
        <end position="64"/>
    </location>
</feature>
<dbReference type="Gene3D" id="2.40.50.1070">
    <property type="match status" value="1"/>
</dbReference>
<dbReference type="InterPro" id="IPR030391">
    <property type="entry name" value="MeTrfase_TrmA_CS"/>
</dbReference>
<dbReference type="PROSITE" id="PS01231">
    <property type="entry name" value="TRMA_2"/>
    <property type="match status" value="1"/>
</dbReference>
<feature type="active site" evidence="7">
    <location>
        <position position="388"/>
    </location>
</feature>
<name>A0A545TXQ4_9PROT</name>
<evidence type="ECO:0000256" key="6">
    <source>
        <dbReference type="PROSITE-ProRule" id="PRU01024"/>
    </source>
</evidence>
<dbReference type="GO" id="GO:0070475">
    <property type="term" value="P:rRNA base methylation"/>
    <property type="evidence" value="ECO:0007669"/>
    <property type="project" value="TreeGrafter"/>
</dbReference>
<dbReference type="Gene3D" id="2.40.50.140">
    <property type="entry name" value="Nucleic acid-binding proteins"/>
    <property type="match status" value="1"/>
</dbReference>
<evidence type="ECO:0000256" key="5">
    <source>
        <dbReference type="ARBA" id="ARBA00023014"/>
    </source>
</evidence>
<dbReference type="PROSITE" id="PS01230">
    <property type="entry name" value="TRMA_1"/>
    <property type="match status" value="1"/>
</dbReference>
<feature type="active site" description="Nucleophile" evidence="6">
    <location>
        <position position="388"/>
    </location>
</feature>
<keyword evidence="4 6" id="KW-0949">S-adenosyl-L-methionine</keyword>
<keyword evidence="10" id="KW-1185">Reference proteome</keyword>
<dbReference type="RefSeq" id="WP_142895630.1">
    <property type="nucleotide sequence ID" value="NZ_ML660053.1"/>
</dbReference>
<dbReference type="GO" id="GO:0051536">
    <property type="term" value="F:iron-sulfur cluster binding"/>
    <property type="evidence" value="ECO:0007669"/>
    <property type="project" value="UniProtKB-KW"/>
</dbReference>
<dbReference type="InterPro" id="IPR030390">
    <property type="entry name" value="MeTrfase_TrmA_AS"/>
</dbReference>
<dbReference type="PROSITE" id="PS51687">
    <property type="entry name" value="SAM_MT_RNA_M5U"/>
    <property type="match status" value="1"/>
</dbReference>
<dbReference type="PANTHER" id="PTHR11061:SF49">
    <property type="entry name" value="23S RRNA (URACIL(1939)-C(5))-METHYLTRANSFERASE RLMD"/>
    <property type="match status" value="1"/>
</dbReference>
<dbReference type="Proteomes" id="UP000315252">
    <property type="component" value="Unassembled WGS sequence"/>
</dbReference>
<comment type="similarity">
    <text evidence="6">Belongs to the class I-like SAM-binding methyltransferase superfamily. RNA M5U methyltransferase family.</text>
</comment>
<dbReference type="GO" id="GO:0070041">
    <property type="term" value="F:rRNA (uridine-C5-)-methyltransferase activity"/>
    <property type="evidence" value="ECO:0007669"/>
    <property type="project" value="TreeGrafter"/>
</dbReference>
<dbReference type="PANTHER" id="PTHR11061">
    <property type="entry name" value="RNA M5U METHYLTRANSFERASE"/>
    <property type="match status" value="1"/>
</dbReference>
<evidence type="ECO:0000256" key="7">
    <source>
        <dbReference type="PROSITE-ProRule" id="PRU10015"/>
    </source>
</evidence>
<dbReference type="InterPro" id="IPR002792">
    <property type="entry name" value="TRAM_dom"/>
</dbReference>
<accession>A0A545TXQ4</accession>
<reference evidence="9 10" key="1">
    <citation type="submission" date="2019-06" db="EMBL/GenBank/DDBJ databases">
        <title>Whole genome sequence for Rhodospirillaceae sp. R148.</title>
        <authorList>
            <person name="Wang G."/>
        </authorList>
    </citation>
    <scope>NUCLEOTIDE SEQUENCE [LARGE SCALE GENOMIC DNA]</scope>
    <source>
        <strain evidence="9 10">R148</strain>
    </source>
</reference>
<keyword evidence="1" id="KW-0004">4Fe-4S</keyword>
<feature type="binding site" evidence="6">
    <location>
        <position position="314"/>
    </location>
    <ligand>
        <name>S-adenosyl-L-methionine</name>
        <dbReference type="ChEBI" id="CHEBI:59789"/>
    </ligand>
</feature>
<keyword evidence="3 6" id="KW-0808">Transferase</keyword>
<keyword evidence="5" id="KW-0411">Iron-sulfur</keyword>
<evidence type="ECO:0000313" key="9">
    <source>
        <dbReference type="EMBL" id="TQV81999.1"/>
    </source>
</evidence>
<protein>
    <submittedName>
        <fullName evidence="9">Class I SAM-dependent RNA methyltransferase</fullName>
    </submittedName>
</protein>
<evidence type="ECO:0000256" key="4">
    <source>
        <dbReference type="ARBA" id="ARBA00022691"/>
    </source>
</evidence>
<dbReference type="InterPro" id="IPR029063">
    <property type="entry name" value="SAM-dependent_MTases_sf"/>
</dbReference>
<keyword evidence="2 6" id="KW-0489">Methyltransferase</keyword>
<dbReference type="Gene3D" id="3.40.50.150">
    <property type="entry name" value="Vaccinia Virus protein VP39"/>
    <property type="match status" value="1"/>
</dbReference>
<organism evidence="9 10">
    <name type="scientific">Denitrobaculum tricleocarpae</name>
    <dbReference type="NCBI Taxonomy" id="2591009"/>
    <lineage>
        <taxon>Bacteria</taxon>
        <taxon>Pseudomonadati</taxon>
        <taxon>Pseudomonadota</taxon>
        <taxon>Alphaproteobacteria</taxon>
        <taxon>Rhodospirillales</taxon>
        <taxon>Rhodospirillaceae</taxon>
        <taxon>Denitrobaculum</taxon>
    </lineage>
</organism>
<dbReference type="SUPFAM" id="SSF53335">
    <property type="entry name" value="S-adenosyl-L-methionine-dependent methyltransferases"/>
    <property type="match status" value="1"/>
</dbReference>
<dbReference type="CDD" id="cd02440">
    <property type="entry name" value="AdoMet_MTases"/>
    <property type="match status" value="1"/>
</dbReference>
<feature type="binding site" evidence="6">
    <location>
        <position position="362"/>
    </location>
    <ligand>
        <name>S-adenosyl-L-methionine</name>
        <dbReference type="ChEBI" id="CHEBI:59789"/>
    </ligand>
</feature>
<dbReference type="AlphaFoldDB" id="A0A545TXQ4"/>
<evidence type="ECO:0000256" key="1">
    <source>
        <dbReference type="ARBA" id="ARBA00022485"/>
    </source>
</evidence>
<keyword evidence="1" id="KW-0408">Iron</keyword>
<dbReference type="OrthoDB" id="9804590at2"/>
<dbReference type="InterPro" id="IPR012340">
    <property type="entry name" value="NA-bd_OB-fold"/>
</dbReference>
<evidence type="ECO:0000313" key="10">
    <source>
        <dbReference type="Proteomes" id="UP000315252"/>
    </source>
</evidence>
<feature type="binding site" evidence="6">
    <location>
        <position position="294"/>
    </location>
    <ligand>
        <name>S-adenosyl-L-methionine</name>
        <dbReference type="ChEBI" id="CHEBI:59789"/>
    </ligand>
</feature>
<feature type="binding site" evidence="6">
    <location>
        <position position="266"/>
    </location>
    <ligand>
        <name>S-adenosyl-L-methionine</name>
        <dbReference type="ChEBI" id="CHEBI:59789"/>
    </ligand>
</feature>
<evidence type="ECO:0000259" key="8">
    <source>
        <dbReference type="PROSITE" id="PS50926"/>
    </source>
</evidence>
<dbReference type="SUPFAM" id="SSF50249">
    <property type="entry name" value="Nucleic acid-binding proteins"/>
    <property type="match status" value="1"/>
</dbReference>
<evidence type="ECO:0000256" key="2">
    <source>
        <dbReference type="ARBA" id="ARBA00022603"/>
    </source>
</evidence>
<dbReference type="PROSITE" id="PS50926">
    <property type="entry name" value="TRAM"/>
    <property type="match status" value="1"/>
</dbReference>
<sequence length="431" mass="46979">MRRKTRRGGGRQLELTVESLGARGDGVTQLEGKPVFLPMTLPGDRVIARIQGERGGGLKAEVVELLETGPNRVEPPCPHFGPCGGCTVQHLDPAPYVEWKRDLVVQAMARRGFTGDLVQPLRRIEPGTRRRMSLRAVKQGKKVRLGFNGRESHLIVDLEICLLVTPGLRALIAPLRTALAAILADRDHADIVATETQSGLDLLIVSAAELDLQAREHWAAFAEAEDLARLSWQHPDEESEPLTVRRNPKLSFGGIAVEPVPGGFLQPSIEGEEILTELVMGLVPETAETIADLFSGAGTFTFPLAQRGRVHAVEGDERSLEALWSAARRADLANRITVEQRDLMRQPVSADELEGGDCVVFDPPRAGAKDQAFELSDSSIPTIVAVSCNPNTFARDARTLVEGGYELTEVTPVDQFPWSGHVELVAGFKRN</sequence>